<evidence type="ECO:0000256" key="8">
    <source>
        <dbReference type="SAM" id="Phobius"/>
    </source>
</evidence>
<dbReference type="NCBIfam" id="TIGR00914">
    <property type="entry name" value="2A0601"/>
    <property type="match status" value="1"/>
</dbReference>
<feature type="transmembrane region" description="Helical" evidence="8">
    <location>
        <begin position="962"/>
        <end position="988"/>
    </location>
</feature>
<dbReference type="InterPro" id="IPR001036">
    <property type="entry name" value="Acrflvin-R"/>
</dbReference>
<dbReference type="Gene3D" id="3.30.70.1320">
    <property type="entry name" value="Multidrug efflux transporter AcrB pore domain like"/>
    <property type="match status" value="1"/>
</dbReference>
<feature type="transmembrane region" description="Helical" evidence="8">
    <location>
        <begin position="891"/>
        <end position="911"/>
    </location>
</feature>
<keyword evidence="4" id="KW-1003">Cell membrane</keyword>
<dbReference type="Gene3D" id="3.30.2090.10">
    <property type="entry name" value="Multidrug efflux transporter AcrB TolC docking domain, DN and DC subdomains"/>
    <property type="match status" value="2"/>
</dbReference>
<dbReference type="EMBL" id="AGVO01000022">
    <property type="protein sequence ID" value="EHI53243.1"/>
    <property type="molecule type" value="Genomic_DNA"/>
</dbReference>
<dbReference type="InterPro" id="IPR027463">
    <property type="entry name" value="AcrB_DN_DC_subdom"/>
</dbReference>
<feature type="transmembrane region" description="Helical" evidence="8">
    <location>
        <begin position="435"/>
        <end position="457"/>
    </location>
</feature>
<feature type="transmembrane region" description="Helical" evidence="8">
    <location>
        <begin position="477"/>
        <end position="498"/>
    </location>
</feature>
<dbReference type="SUPFAM" id="SSF82693">
    <property type="entry name" value="Multidrug efflux transporter AcrB pore domain, PN1, PN2, PC1 and PC2 subdomains"/>
    <property type="match status" value="2"/>
</dbReference>
<dbReference type="SUPFAM" id="SSF82866">
    <property type="entry name" value="Multidrug efflux transporter AcrB transmembrane domain"/>
    <property type="match status" value="2"/>
</dbReference>
<feature type="transmembrane region" description="Helical" evidence="8">
    <location>
        <begin position="395"/>
        <end position="414"/>
    </location>
</feature>
<dbReference type="Gene3D" id="3.30.70.1430">
    <property type="entry name" value="Multidrug efflux transporter AcrB pore domain"/>
    <property type="match status" value="2"/>
</dbReference>
<dbReference type="Pfam" id="PF00873">
    <property type="entry name" value="ACR_tran"/>
    <property type="match status" value="1"/>
</dbReference>
<dbReference type="RefSeq" id="WP_005312647.1">
    <property type="nucleotide sequence ID" value="NZ_AGVO01000022.1"/>
</dbReference>
<evidence type="ECO:0000256" key="6">
    <source>
        <dbReference type="ARBA" id="ARBA00022989"/>
    </source>
</evidence>
<dbReference type="InterPro" id="IPR004763">
    <property type="entry name" value="CusA-like"/>
</dbReference>
<feature type="transmembrane region" description="Helical" evidence="8">
    <location>
        <begin position="364"/>
        <end position="383"/>
    </location>
</feature>
<comment type="subcellular location">
    <subcellularLocation>
        <location evidence="1">Cell membrane</location>
        <topology evidence="1">Multi-pass membrane protein</topology>
    </subcellularLocation>
</comment>
<evidence type="ECO:0000256" key="4">
    <source>
        <dbReference type="ARBA" id="ARBA00022475"/>
    </source>
</evidence>
<evidence type="ECO:0000313" key="10">
    <source>
        <dbReference type="Proteomes" id="UP000006428"/>
    </source>
</evidence>
<evidence type="ECO:0000256" key="1">
    <source>
        <dbReference type="ARBA" id="ARBA00004651"/>
    </source>
</evidence>
<proteinExistence type="inferred from homology"/>
<keyword evidence="6 8" id="KW-1133">Transmembrane helix</keyword>
<reference evidence="9 10" key="1">
    <citation type="journal article" date="2012" name="Front. Microbiol.">
        <title>Draft Genome Sequence of the Virulent Strain 01-B526 of the Fish Pathogen Aeromonas salmonicida.</title>
        <authorList>
            <person name="Charette S.J."/>
            <person name="Brochu F."/>
            <person name="Boyle B."/>
            <person name="Filion G."/>
            <person name="Tanaka K.H."/>
            <person name="Derome N."/>
        </authorList>
    </citation>
    <scope>NUCLEOTIDE SEQUENCE [LARGE SCALE GENOMIC DNA]</scope>
    <source>
        <strain evidence="9 10">01-B526</strain>
    </source>
</reference>
<keyword evidence="7 8" id="KW-0472">Membrane</keyword>
<gene>
    <name evidence="9" type="ORF">IYQ_06776</name>
</gene>
<dbReference type="Proteomes" id="UP000006428">
    <property type="component" value="Unassembled WGS sequence"/>
</dbReference>
<name>A0ABN0E1Z0_AERSS</name>
<feature type="transmembrane region" description="Helical" evidence="8">
    <location>
        <begin position="1000"/>
        <end position="1026"/>
    </location>
</feature>
<dbReference type="PANTHER" id="PTHR32063">
    <property type="match status" value="1"/>
</dbReference>
<accession>A0ABN0E1Z0</accession>
<keyword evidence="5 8" id="KW-0812">Transmembrane</keyword>
<keyword evidence="10" id="KW-1185">Reference proteome</keyword>
<sequence>MIPAIIRWSVGNRFLVLLLTLMLTAWGLWSVKQTPVDALPDLSDVQVIIKTSYPGQAPQVVEDQVTYPLTTAMLAVPGSTTVRGYSFFGDSFVYVLFDDSTDLYWARARVLEYLSQVAPNLPASARPQLGPDATGVGWVYQYALVDRTGKHDLSQLTSLQNWFLKYELQTVNGVSEVATVGGMVRQYQVRVDPDKLRAYGIPLSLIETAIKQGNQETGASVIEMAEAEYMVRSNGYLKSVEDLKQIPLGTTVRGAPLLLGDVADVVTGPQMRRGIAELNGEGEVVGGIIVMRYGENAQHTIDGVKARLAELKSSLPEGVEVVTVYDRSDLIQRAIDNLSGKLLEEFAVVVLVCLAFLFHLRSSLVVVITLPIAILVAFIVMHLQGINANIMSQGGIAIAIGAMVDGAIVMIENVHKHMEREALTDKNRWRIITEASIEVGPAIFFSLLIITMSFLPVFALEAQEGRMFHPLAYTKTYAMAAAAALAITLVPVMMGYFIRGKVLAEQANPLNRGLSQAYIPLLKAVLARPKTTLMLAAVVTVAGFWPLKYLGSEFIPLLDEGDIMYMPTTAANISVGKAREILQQTDKLIRTVPEVQNVFGKAGRAESATDPADLVMMETSIQLKPRDQWRPGMTPEKLKEELDSLIRFPGLTNAWVPPIKTRIDMLATGIKTPVGIKIAGPDLKVIQGLGQQLEQIVGKVAGAASVYAERVAGGRYIKVDIDRLNAARYGLNIADVQAVLATAVGGMEVGQTIEGRERYPINLRYPQSYRDSVASLELLPLVTPSGARIALADVARVYISDEAPMLRSENARLNGWVYVDIRDRDIGSFVAQAKAEVNKQLVLPAGYALTWSGQYEYMERAKARLAYVVPLTVAIIVLLLYLAFRRFQEVLLILTTLPLAVVGGIWTLWLLDFNLSVAVGVGFIALAGVAVETGVLMLVYLNHAWDELVASGKPDKAGLHRAVIHGAALRPKMMTVVTIIAGLLPIMWSQGTGSEVMQRIAAPMIGGMVSALVLTLLVLPAAYYLWRSQSLGKQADQEAD</sequence>
<feature type="transmembrane region" description="Helical" evidence="8">
    <location>
        <begin position="865"/>
        <end position="884"/>
    </location>
</feature>
<evidence type="ECO:0000256" key="7">
    <source>
        <dbReference type="ARBA" id="ARBA00023136"/>
    </source>
</evidence>
<dbReference type="PANTHER" id="PTHR32063:SF19">
    <property type="entry name" value="CATION EFFLUX SYSTEM PROTEIN CUSA"/>
    <property type="match status" value="1"/>
</dbReference>
<evidence type="ECO:0000256" key="5">
    <source>
        <dbReference type="ARBA" id="ARBA00022692"/>
    </source>
</evidence>
<keyword evidence="3" id="KW-0813">Transport</keyword>
<organism evidence="9 10">
    <name type="scientific">Aeromonas salmonicida subsp. salmonicida 01-B526</name>
    <dbReference type="NCBI Taxonomy" id="1076135"/>
    <lineage>
        <taxon>Bacteria</taxon>
        <taxon>Pseudomonadati</taxon>
        <taxon>Pseudomonadota</taxon>
        <taxon>Gammaproteobacteria</taxon>
        <taxon>Aeromonadales</taxon>
        <taxon>Aeromonadaceae</taxon>
        <taxon>Aeromonas</taxon>
    </lineage>
</organism>
<dbReference type="SUPFAM" id="SSF82714">
    <property type="entry name" value="Multidrug efflux transporter AcrB TolC docking domain, DN and DC subdomains"/>
    <property type="match status" value="2"/>
</dbReference>
<feature type="transmembrane region" description="Helical" evidence="8">
    <location>
        <begin position="338"/>
        <end position="357"/>
    </location>
</feature>
<dbReference type="PRINTS" id="PR00702">
    <property type="entry name" value="ACRIFLAVINRP"/>
</dbReference>
<feature type="transmembrane region" description="Helical" evidence="8">
    <location>
        <begin position="917"/>
        <end position="941"/>
    </location>
</feature>
<comment type="caution">
    <text evidence="9">The sequence shown here is derived from an EMBL/GenBank/DDBJ whole genome shotgun (WGS) entry which is preliminary data.</text>
</comment>
<comment type="similarity">
    <text evidence="2">Belongs to the resistance-nodulation-cell division (RND) (TC 2.A.6) family.</text>
</comment>
<dbReference type="Gene3D" id="3.30.70.1440">
    <property type="entry name" value="Multidrug efflux transporter AcrB pore domain"/>
    <property type="match status" value="1"/>
</dbReference>
<evidence type="ECO:0000313" key="9">
    <source>
        <dbReference type="EMBL" id="EHI53243.1"/>
    </source>
</evidence>
<protein>
    <submittedName>
        <fullName evidence="9">Heavy metal efflux pump CzcA</fullName>
    </submittedName>
</protein>
<feature type="transmembrane region" description="Helical" evidence="8">
    <location>
        <begin position="531"/>
        <end position="547"/>
    </location>
</feature>
<evidence type="ECO:0000256" key="2">
    <source>
        <dbReference type="ARBA" id="ARBA00010942"/>
    </source>
</evidence>
<evidence type="ECO:0000256" key="3">
    <source>
        <dbReference type="ARBA" id="ARBA00022448"/>
    </source>
</evidence>
<dbReference type="Gene3D" id="1.20.1640.10">
    <property type="entry name" value="Multidrug efflux transporter AcrB transmembrane domain"/>
    <property type="match status" value="2"/>
</dbReference>